<evidence type="ECO:0000256" key="14">
    <source>
        <dbReference type="SAM" id="MobiDB-lite"/>
    </source>
</evidence>
<evidence type="ECO:0000256" key="1">
    <source>
        <dbReference type="ARBA" id="ARBA00000900"/>
    </source>
</evidence>
<evidence type="ECO:0000256" key="8">
    <source>
        <dbReference type="ARBA" id="ARBA00022771"/>
    </source>
</evidence>
<evidence type="ECO:0000256" key="10">
    <source>
        <dbReference type="ARBA" id="ARBA00022833"/>
    </source>
</evidence>
<keyword evidence="12 15" id="KW-0472">Membrane</keyword>
<accession>A0A9Q0R484</accession>
<keyword evidence="8 13" id="KW-0863">Zinc-finger</keyword>
<evidence type="ECO:0000256" key="12">
    <source>
        <dbReference type="ARBA" id="ARBA00023136"/>
    </source>
</evidence>
<evidence type="ECO:0000313" key="17">
    <source>
        <dbReference type="EMBL" id="KAJ4982185.1"/>
    </source>
</evidence>
<dbReference type="EMBL" id="JAMYWD010000001">
    <property type="protein sequence ID" value="KAJ4982185.1"/>
    <property type="molecule type" value="Genomic_DNA"/>
</dbReference>
<keyword evidence="7" id="KW-0479">Metal-binding</keyword>
<reference evidence="17" key="1">
    <citation type="journal article" date="2023" name="Plant J.">
        <title>The genome of the king protea, Protea cynaroides.</title>
        <authorList>
            <person name="Chang J."/>
            <person name="Duong T.A."/>
            <person name="Schoeman C."/>
            <person name="Ma X."/>
            <person name="Roodt D."/>
            <person name="Barker N."/>
            <person name="Li Z."/>
            <person name="Van de Peer Y."/>
            <person name="Mizrachi E."/>
        </authorList>
    </citation>
    <scope>NUCLEOTIDE SEQUENCE</scope>
    <source>
        <tissue evidence="17">Young leaves</tissue>
    </source>
</reference>
<dbReference type="EC" id="2.3.2.27" evidence="4"/>
<dbReference type="AlphaFoldDB" id="A0A9Q0R484"/>
<dbReference type="FunFam" id="3.30.40.10:FF:000187">
    <property type="entry name" value="E3 ubiquitin-protein ligase ATL6"/>
    <property type="match status" value="1"/>
</dbReference>
<feature type="transmembrane region" description="Helical" evidence="15">
    <location>
        <begin position="32"/>
        <end position="54"/>
    </location>
</feature>
<dbReference type="SUPFAM" id="SSF57850">
    <property type="entry name" value="RING/U-box"/>
    <property type="match status" value="1"/>
</dbReference>
<feature type="region of interest" description="Disordered" evidence="14">
    <location>
        <begin position="216"/>
        <end position="236"/>
    </location>
</feature>
<comment type="catalytic activity">
    <reaction evidence="1">
        <text>S-ubiquitinyl-[E2 ubiquitin-conjugating enzyme]-L-cysteine + [acceptor protein]-L-lysine = [E2 ubiquitin-conjugating enzyme]-L-cysteine + N(6)-ubiquitinyl-[acceptor protein]-L-lysine.</text>
        <dbReference type="EC" id="2.3.2.27"/>
    </reaction>
</comment>
<evidence type="ECO:0000256" key="4">
    <source>
        <dbReference type="ARBA" id="ARBA00012483"/>
    </source>
</evidence>
<evidence type="ECO:0000256" key="13">
    <source>
        <dbReference type="PROSITE-ProRule" id="PRU00175"/>
    </source>
</evidence>
<evidence type="ECO:0000259" key="16">
    <source>
        <dbReference type="PROSITE" id="PS50089"/>
    </source>
</evidence>
<dbReference type="Pfam" id="PF13639">
    <property type="entry name" value="zf-RING_2"/>
    <property type="match status" value="1"/>
</dbReference>
<comment type="pathway">
    <text evidence="3">Protein modification; protein ubiquitination.</text>
</comment>
<dbReference type="Gene3D" id="3.30.40.10">
    <property type="entry name" value="Zinc/RING finger domain, C3HC4 (zinc finger)"/>
    <property type="match status" value="1"/>
</dbReference>
<evidence type="ECO:0000256" key="2">
    <source>
        <dbReference type="ARBA" id="ARBA00004167"/>
    </source>
</evidence>
<dbReference type="GO" id="GO:0061630">
    <property type="term" value="F:ubiquitin protein ligase activity"/>
    <property type="evidence" value="ECO:0007669"/>
    <property type="project" value="UniProtKB-EC"/>
</dbReference>
<dbReference type="InterPro" id="IPR001841">
    <property type="entry name" value="Znf_RING"/>
</dbReference>
<dbReference type="PANTHER" id="PTHR46913">
    <property type="entry name" value="RING-H2 FINGER PROTEIN ATL16"/>
    <property type="match status" value="1"/>
</dbReference>
<evidence type="ECO:0000256" key="5">
    <source>
        <dbReference type="ARBA" id="ARBA00022679"/>
    </source>
</evidence>
<name>A0A9Q0R484_9MAGN</name>
<evidence type="ECO:0000256" key="7">
    <source>
        <dbReference type="ARBA" id="ARBA00022723"/>
    </source>
</evidence>
<dbReference type="GO" id="GO:0008270">
    <property type="term" value="F:zinc ion binding"/>
    <property type="evidence" value="ECO:0007669"/>
    <property type="project" value="UniProtKB-KW"/>
</dbReference>
<dbReference type="CDD" id="cd16461">
    <property type="entry name" value="RING-H2_EL5-like"/>
    <property type="match status" value="1"/>
</dbReference>
<evidence type="ECO:0000256" key="9">
    <source>
        <dbReference type="ARBA" id="ARBA00022786"/>
    </source>
</evidence>
<keyword evidence="18" id="KW-1185">Reference proteome</keyword>
<protein>
    <recommendedName>
        <fullName evidence="4">RING-type E3 ubiquitin transferase</fullName>
        <ecNumber evidence="4">2.3.2.27</ecNumber>
    </recommendedName>
</protein>
<evidence type="ECO:0000256" key="11">
    <source>
        <dbReference type="ARBA" id="ARBA00022989"/>
    </source>
</evidence>
<dbReference type="InterPro" id="IPR013083">
    <property type="entry name" value="Znf_RING/FYVE/PHD"/>
</dbReference>
<evidence type="ECO:0000313" key="18">
    <source>
        <dbReference type="Proteomes" id="UP001141806"/>
    </source>
</evidence>
<keyword evidence="5" id="KW-0808">Transferase</keyword>
<keyword evidence="9" id="KW-0833">Ubl conjugation pathway</keyword>
<evidence type="ECO:0000256" key="6">
    <source>
        <dbReference type="ARBA" id="ARBA00022692"/>
    </source>
</evidence>
<dbReference type="GO" id="GO:0016020">
    <property type="term" value="C:membrane"/>
    <property type="evidence" value="ECO:0007669"/>
    <property type="project" value="UniProtKB-SubCell"/>
</dbReference>
<dbReference type="PANTHER" id="PTHR46913:SF1">
    <property type="entry name" value="RING-H2 FINGER PROTEIN ATL16"/>
    <property type="match status" value="1"/>
</dbReference>
<keyword evidence="10" id="KW-0862">Zinc</keyword>
<evidence type="ECO:0000256" key="3">
    <source>
        <dbReference type="ARBA" id="ARBA00004906"/>
    </source>
</evidence>
<comment type="subcellular location">
    <subcellularLocation>
        <location evidence="2">Membrane</location>
        <topology evidence="2">Single-pass membrane protein</topology>
    </subcellularLocation>
</comment>
<gene>
    <name evidence="17" type="ORF">NE237_033022</name>
</gene>
<evidence type="ECO:0000256" key="15">
    <source>
        <dbReference type="SAM" id="Phobius"/>
    </source>
</evidence>
<comment type="caution">
    <text evidence="17">The sequence shown here is derived from an EMBL/GenBank/DDBJ whole genome shotgun (WGS) entry which is preliminary data.</text>
</comment>
<organism evidence="17 18">
    <name type="scientific">Protea cynaroides</name>
    <dbReference type="NCBI Taxonomy" id="273540"/>
    <lineage>
        <taxon>Eukaryota</taxon>
        <taxon>Viridiplantae</taxon>
        <taxon>Streptophyta</taxon>
        <taxon>Embryophyta</taxon>
        <taxon>Tracheophyta</taxon>
        <taxon>Spermatophyta</taxon>
        <taxon>Magnoliopsida</taxon>
        <taxon>Proteales</taxon>
        <taxon>Proteaceae</taxon>
        <taxon>Protea</taxon>
    </lineage>
</organism>
<sequence length="236" mass="26254">MSGNHPDFSKTLPPDLDYGVKDDQYNDFDNKILFTAITSLVIVIVIVVLLHIYARCYLGRQTRRRRAIRHLGVLEATSAAQLHTQEPPKTGLDPSVIASIPVFTYQRSEQLDQMECIICLSSIEDGEKTRILPNCKHMFHVECIDMWLSSHSTCPICRTGAEPQAPPSLQTHQAEVGVAPPPTAPQLEEGTSEGSAQLSKVGGSFLRLSSFKRILSRDRSDQSRVQAVGEEDLERQ</sequence>
<proteinExistence type="predicted"/>
<dbReference type="PROSITE" id="PS50089">
    <property type="entry name" value="ZF_RING_2"/>
    <property type="match status" value="1"/>
</dbReference>
<feature type="domain" description="RING-type" evidence="16">
    <location>
        <begin position="116"/>
        <end position="158"/>
    </location>
</feature>
<keyword evidence="6 15" id="KW-0812">Transmembrane</keyword>
<feature type="region of interest" description="Disordered" evidence="14">
    <location>
        <begin position="163"/>
        <end position="198"/>
    </location>
</feature>
<dbReference type="OrthoDB" id="8062037at2759"/>
<dbReference type="GO" id="GO:0016567">
    <property type="term" value="P:protein ubiquitination"/>
    <property type="evidence" value="ECO:0007669"/>
    <property type="project" value="InterPro"/>
</dbReference>
<dbReference type="SMART" id="SM00184">
    <property type="entry name" value="RING"/>
    <property type="match status" value="1"/>
</dbReference>
<dbReference type="Proteomes" id="UP001141806">
    <property type="component" value="Unassembled WGS sequence"/>
</dbReference>
<dbReference type="InterPro" id="IPR044600">
    <property type="entry name" value="ATL1/ATL16-like"/>
</dbReference>
<keyword evidence="11 15" id="KW-1133">Transmembrane helix</keyword>